<dbReference type="InterPro" id="IPR036412">
    <property type="entry name" value="HAD-like_sf"/>
</dbReference>
<dbReference type="NCBIfam" id="TIGR01549">
    <property type="entry name" value="HAD-SF-IA-v1"/>
    <property type="match status" value="1"/>
</dbReference>
<protein>
    <submittedName>
        <fullName evidence="1">Pyrophosphatase PpaX</fullName>
        <ecNumber evidence="1">3.6.1.1</ecNumber>
    </submittedName>
</protein>
<dbReference type="InterPro" id="IPR050155">
    <property type="entry name" value="HAD-like_hydrolase_sf"/>
</dbReference>
<dbReference type="PANTHER" id="PTHR43434">
    <property type="entry name" value="PHOSPHOGLYCOLATE PHOSPHATASE"/>
    <property type="match status" value="1"/>
</dbReference>
<dbReference type="InterPro" id="IPR006439">
    <property type="entry name" value="HAD-SF_hydro_IA"/>
</dbReference>
<dbReference type="Pfam" id="PF13419">
    <property type="entry name" value="HAD_2"/>
    <property type="match status" value="1"/>
</dbReference>
<dbReference type="PANTHER" id="PTHR43434:SF26">
    <property type="entry name" value="PYROPHOSPHATASE PPAX"/>
    <property type="match status" value="1"/>
</dbReference>
<name>A0ABW1IPK3_9BACL</name>
<dbReference type="NCBIfam" id="NF009804">
    <property type="entry name" value="PRK13288.1"/>
    <property type="match status" value="1"/>
</dbReference>
<gene>
    <name evidence="1" type="primary">ppaX</name>
    <name evidence="1" type="ORF">ACFPXP_11495</name>
</gene>
<dbReference type="InterPro" id="IPR023198">
    <property type="entry name" value="PGP-like_dom2"/>
</dbReference>
<dbReference type="InterPro" id="IPR023214">
    <property type="entry name" value="HAD_sf"/>
</dbReference>
<dbReference type="SFLD" id="SFLDG01129">
    <property type="entry name" value="C1.5:_HAD__Beta-PGM__Phosphata"/>
    <property type="match status" value="1"/>
</dbReference>
<dbReference type="PRINTS" id="PR00413">
    <property type="entry name" value="HADHALOGNASE"/>
</dbReference>
<dbReference type="SFLD" id="SFLDG01135">
    <property type="entry name" value="C1.5.6:_HAD__Beta-PGM__Phospha"/>
    <property type="match status" value="1"/>
</dbReference>
<evidence type="ECO:0000313" key="2">
    <source>
        <dbReference type="Proteomes" id="UP001596250"/>
    </source>
</evidence>
<evidence type="ECO:0000313" key="1">
    <source>
        <dbReference type="EMBL" id="MFC5987037.1"/>
    </source>
</evidence>
<comment type="caution">
    <text evidence="1">The sequence shown here is derived from an EMBL/GenBank/DDBJ whole genome shotgun (WGS) entry which is preliminary data.</text>
</comment>
<accession>A0ABW1IPK3</accession>
<dbReference type="Gene3D" id="1.10.150.240">
    <property type="entry name" value="Putative phosphatase, domain 2"/>
    <property type="match status" value="1"/>
</dbReference>
<organism evidence="1 2">
    <name type="scientific">Marinicrinis lubricantis</name>
    <dbReference type="NCBI Taxonomy" id="2086470"/>
    <lineage>
        <taxon>Bacteria</taxon>
        <taxon>Bacillati</taxon>
        <taxon>Bacillota</taxon>
        <taxon>Bacilli</taxon>
        <taxon>Bacillales</taxon>
        <taxon>Paenibacillaceae</taxon>
    </lineage>
</organism>
<dbReference type="NCBIfam" id="TIGR01509">
    <property type="entry name" value="HAD-SF-IA-v3"/>
    <property type="match status" value="1"/>
</dbReference>
<proteinExistence type="predicted"/>
<dbReference type="EMBL" id="JBHSQV010000148">
    <property type="protein sequence ID" value="MFC5987037.1"/>
    <property type="molecule type" value="Genomic_DNA"/>
</dbReference>
<dbReference type="SUPFAM" id="SSF56784">
    <property type="entry name" value="HAD-like"/>
    <property type="match status" value="1"/>
</dbReference>
<reference evidence="2" key="1">
    <citation type="journal article" date="2019" name="Int. J. Syst. Evol. Microbiol.">
        <title>The Global Catalogue of Microorganisms (GCM) 10K type strain sequencing project: providing services to taxonomists for standard genome sequencing and annotation.</title>
        <authorList>
            <consortium name="The Broad Institute Genomics Platform"/>
            <consortium name="The Broad Institute Genome Sequencing Center for Infectious Disease"/>
            <person name="Wu L."/>
            <person name="Ma J."/>
        </authorList>
    </citation>
    <scope>NUCLEOTIDE SEQUENCE [LARGE SCALE GENOMIC DNA]</scope>
    <source>
        <strain evidence="2">CCM 8749</strain>
    </source>
</reference>
<dbReference type="GO" id="GO:0004427">
    <property type="term" value="F:inorganic diphosphate phosphatase activity"/>
    <property type="evidence" value="ECO:0007669"/>
    <property type="project" value="UniProtKB-EC"/>
</dbReference>
<dbReference type="RefSeq" id="WP_379894360.1">
    <property type="nucleotide sequence ID" value="NZ_CBCSCT010000057.1"/>
</dbReference>
<dbReference type="Proteomes" id="UP001596250">
    <property type="component" value="Unassembled WGS sequence"/>
</dbReference>
<keyword evidence="1" id="KW-0378">Hydrolase</keyword>
<dbReference type="EC" id="3.6.1.1" evidence="1"/>
<dbReference type="Gene3D" id="3.40.50.1000">
    <property type="entry name" value="HAD superfamily/HAD-like"/>
    <property type="match status" value="1"/>
</dbReference>
<keyword evidence="2" id="KW-1185">Reference proteome</keyword>
<dbReference type="InterPro" id="IPR041492">
    <property type="entry name" value="HAD_2"/>
</dbReference>
<dbReference type="SFLD" id="SFLDS00003">
    <property type="entry name" value="Haloacid_Dehalogenase"/>
    <property type="match status" value="1"/>
</dbReference>
<sequence length="215" mass="24461">MIETVLFDLDGTILDTNELIIESFIHVMEGKMDPPLTRERLIHQMGKPLAMQMRYFSGRGEQEPVDDLIREYRAYNLRRHDELVRPFPYVKEVLQSLKDSGIRLGVVTSKIRLTSDKGLTLCGIKDYMETIVTIEDVQHAKPHPEPVLEALKRMNAKPETALMVGDSPFDIESAHQAGVQAVGVAWSLKGAEVLSKYNPEYVIDDMRELLKIVQQ</sequence>